<dbReference type="InterPro" id="IPR016186">
    <property type="entry name" value="C-type_lectin-like/link_sf"/>
</dbReference>
<keyword evidence="2" id="KW-1015">Disulfide bond</keyword>
<reference evidence="5" key="1">
    <citation type="submission" date="2025-08" db="UniProtKB">
        <authorList>
            <consortium name="Ensembl"/>
        </authorList>
    </citation>
    <scope>IDENTIFICATION</scope>
</reference>
<keyword evidence="6" id="KW-1185">Reference proteome</keyword>
<dbReference type="PROSITE" id="PS50041">
    <property type="entry name" value="C_TYPE_LECTIN_2"/>
    <property type="match status" value="1"/>
</dbReference>
<keyword evidence="1" id="KW-0430">Lectin</keyword>
<reference evidence="5" key="2">
    <citation type="submission" date="2025-09" db="UniProtKB">
        <authorList>
            <consortium name="Ensembl"/>
        </authorList>
    </citation>
    <scope>IDENTIFICATION</scope>
</reference>
<organism evidence="5 6">
    <name type="scientific">Xiphophorus couchianus</name>
    <name type="common">Monterrey platyfish</name>
    <dbReference type="NCBI Taxonomy" id="32473"/>
    <lineage>
        <taxon>Eukaryota</taxon>
        <taxon>Metazoa</taxon>
        <taxon>Chordata</taxon>
        <taxon>Craniata</taxon>
        <taxon>Vertebrata</taxon>
        <taxon>Euteleostomi</taxon>
        <taxon>Actinopterygii</taxon>
        <taxon>Neopterygii</taxon>
        <taxon>Teleostei</taxon>
        <taxon>Neoteleostei</taxon>
        <taxon>Acanthomorphata</taxon>
        <taxon>Ovalentaria</taxon>
        <taxon>Atherinomorphae</taxon>
        <taxon>Cyprinodontiformes</taxon>
        <taxon>Poeciliidae</taxon>
        <taxon>Poeciliinae</taxon>
        <taxon>Xiphophorus</taxon>
    </lineage>
</organism>
<dbReference type="SUPFAM" id="SSF56436">
    <property type="entry name" value="C-type lectin-like"/>
    <property type="match status" value="1"/>
</dbReference>
<dbReference type="SMART" id="SM00034">
    <property type="entry name" value="CLECT"/>
    <property type="match status" value="1"/>
</dbReference>
<proteinExistence type="predicted"/>
<evidence type="ECO:0000256" key="3">
    <source>
        <dbReference type="SAM" id="SignalP"/>
    </source>
</evidence>
<dbReference type="GeneTree" id="ENSGT00940000167246"/>
<dbReference type="Proteomes" id="UP000261380">
    <property type="component" value="Unplaced"/>
</dbReference>
<dbReference type="PANTHER" id="PTHR46746:SF9">
    <property type="entry name" value="CD209 ANTIGEN-LIKE PROTEIN C-LIKE"/>
    <property type="match status" value="1"/>
</dbReference>
<accession>A0A3B5L568</accession>
<dbReference type="Gene3D" id="3.10.100.10">
    <property type="entry name" value="Mannose-Binding Protein A, subunit A"/>
    <property type="match status" value="1"/>
</dbReference>
<evidence type="ECO:0000313" key="5">
    <source>
        <dbReference type="Ensembl" id="ENSXCOP00000004981.1"/>
    </source>
</evidence>
<dbReference type="Ensembl" id="ENSXCOT00000005041.1">
    <property type="protein sequence ID" value="ENSXCOP00000004981.1"/>
    <property type="gene ID" value="ENSXCOG00000003906.1"/>
</dbReference>
<protein>
    <recommendedName>
        <fullName evidence="4">C-type lectin domain-containing protein</fullName>
    </recommendedName>
</protein>
<evidence type="ECO:0000313" key="6">
    <source>
        <dbReference type="Proteomes" id="UP000261380"/>
    </source>
</evidence>
<dbReference type="PANTHER" id="PTHR46746">
    <property type="entry name" value="KILLER CELL LECTIN-LIKE RECEPTOR SUBFAMILY F MEMBER 2"/>
    <property type="match status" value="1"/>
</dbReference>
<feature type="signal peptide" evidence="3">
    <location>
        <begin position="1"/>
        <end position="19"/>
    </location>
</feature>
<sequence>MCSWCLLGLCFKLIHFCYFLSPECLLCQTGWIFFSESCYFISDVSLTWDQSRAFCQLKSADLIVINNQQEQEFIYYNINTNTDYWLGLRNNGSNWVWIDGRIDTLGCFPLLMLHQNFLCGTIKDIFSSSCNIFFI</sequence>
<dbReference type="Pfam" id="PF00059">
    <property type="entry name" value="Lectin_C"/>
    <property type="match status" value="1"/>
</dbReference>
<name>A0A3B5L568_9TELE</name>
<evidence type="ECO:0000256" key="2">
    <source>
        <dbReference type="ARBA" id="ARBA00023157"/>
    </source>
</evidence>
<feature type="chain" id="PRO_5017373332" description="C-type lectin domain-containing protein" evidence="3">
    <location>
        <begin position="20"/>
        <end position="135"/>
    </location>
</feature>
<dbReference type="InterPro" id="IPR051379">
    <property type="entry name" value="C-type_Lectin_Receptor_IMM"/>
</dbReference>
<keyword evidence="3" id="KW-0732">Signal</keyword>
<dbReference type="GO" id="GO:0030246">
    <property type="term" value="F:carbohydrate binding"/>
    <property type="evidence" value="ECO:0007669"/>
    <property type="project" value="UniProtKB-KW"/>
</dbReference>
<evidence type="ECO:0000256" key="1">
    <source>
        <dbReference type="ARBA" id="ARBA00022734"/>
    </source>
</evidence>
<dbReference type="InterPro" id="IPR016187">
    <property type="entry name" value="CTDL_fold"/>
</dbReference>
<dbReference type="InterPro" id="IPR001304">
    <property type="entry name" value="C-type_lectin-like"/>
</dbReference>
<dbReference type="AlphaFoldDB" id="A0A3B5L568"/>
<evidence type="ECO:0000259" key="4">
    <source>
        <dbReference type="PROSITE" id="PS50041"/>
    </source>
</evidence>
<feature type="domain" description="C-type lectin" evidence="4">
    <location>
        <begin position="34"/>
        <end position="100"/>
    </location>
</feature>